<sequence length="192" mass="22116">MRWMLAFTFWLASFSAYPDLIDYQIQGHAERLSNGESSSVTVNFRVDVERWEWVSLSVDLWGRSWTPTDSANNQIGVWSEEPEGGPTRWFDWSPSVQSLGEVITFQPFPEWKLHLVNNEMANEPLSFLDQSFFVNEFATLSTGETLGLSGQIFKVSQVTEGSSIMMLISGLLFLGFQRTFFRSKVCDFRRWV</sequence>
<organism evidence="1 2">
    <name type="scientific">Marinobacter salarius</name>
    <dbReference type="NCBI Taxonomy" id="1420917"/>
    <lineage>
        <taxon>Bacteria</taxon>
        <taxon>Pseudomonadati</taxon>
        <taxon>Pseudomonadota</taxon>
        <taxon>Gammaproteobacteria</taxon>
        <taxon>Pseudomonadales</taxon>
        <taxon>Marinobacteraceae</taxon>
        <taxon>Marinobacter</taxon>
    </lineage>
</organism>
<dbReference type="KEGG" id="msr:AU15_15335"/>
<dbReference type="EMBL" id="CP007152">
    <property type="protein sequence ID" value="AHI33269.1"/>
    <property type="molecule type" value="Genomic_DNA"/>
</dbReference>
<proteinExistence type="predicted"/>
<protein>
    <submittedName>
        <fullName evidence="1">Uncharacterized protein</fullName>
    </submittedName>
</protein>
<dbReference type="RefSeq" id="WP_041334806.1">
    <property type="nucleotide sequence ID" value="NZ_JAEMOQ010000102.1"/>
</dbReference>
<evidence type="ECO:0000313" key="2">
    <source>
        <dbReference type="Proteomes" id="UP000035081"/>
    </source>
</evidence>
<dbReference type="Proteomes" id="UP000035081">
    <property type="component" value="Chromosome"/>
</dbReference>
<evidence type="ECO:0000313" key="1">
    <source>
        <dbReference type="EMBL" id="AHI33269.1"/>
    </source>
</evidence>
<dbReference type="AlphaFoldDB" id="W5YWM2"/>
<gene>
    <name evidence="1" type="ORF">AU15_15335</name>
</gene>
<dbReference type="HOGENOM" id="CLU_1413687_0_0_6"/>
<reference evidence="1 2" key="1">
    <citation type="journal article" date="2014" name="Genome Announc.">
        <title>Draft Genome Sequences of Marinobacter similis A3d10T and Marinobacter salarius R9SW1T.</title>
        <authorList>
            <person name="Ivanova E.P."/>
            <person name="Ng H.J."/>
            <person name="Webb H.K."/>
            <person name="Feng G."/>
            <person name="Oshima K."/>
            <person name="Hattori M."/>
            <person name="Ohkuma M."/>
            <person name="Sergeev A.F."/>
            <person name="Mikhailov V.V."/>
            <person name="Crawford R.J."/>
            <person name="Sawabe T."/>
        </authorList>
    </citation>
    <scope>NUCLEOTIDE SEQUENCE [LARGE SCALE GENOMIC DNA]</scope>
    <source>
        <strain evidence="2">A3d10 and R9SW1</strain>
    </source>
</reference>
<accession>W5YWM2</accession>
<name>W5YWM2_9GAMM</name>